<dbReference type="RefSeq" id="WP_111714106.1">
    <property type="nucleotide sequence ID" value="NZ_JBHSSR010000001.1"/>
</dbReference>
<evidence type="ECO:0000313" key="4">
    <source>
        <dbReference type="Proteomes" id="UP000249808"/>
    </source>
</evidence>
<gene>
    <name evidence="3" type="ORF">BHU61_00340</name>
</gene>
<dbReference type="PANTHER" id="PTHR43377:SF1">
    <property type="entry name" value="BILIVERDIN REDUCTASE A"/>
    <property type="match status" value="1"/>
</dbReference>
<feature type="domain" description="Gfo/Idh/MocA-like oxidoreductase N-terminal" evidence="1">
    <location>
        <begin position="4"/>
        <end position="121"/>
    </location>
</feature>
<dbReference type="Gene3D" id="3.40.50.720">
    <property type="entry name" value="NAD(P)-binding Rossmann-like Domain"/>
    <property type="match status" value="1"/>
</dbReference>
<dbReference type="SUPFAM" id="SSF55347">
    <property type="entry name" value="Glyceraldehyde-3-phosphate dehydrogenase-like, C-terminal domain"/>
    <property type="match status" value="1"/>
</dbReference>
<dbReference type="EMBL" id="PZJH01000001">
    <property type="protein sequence ID" value="RAK45927.1"/>
    <property type="molecule type" value="Genomic_DNA"/>
</dbReference>
<dbReference type="InterPro" id="IPR051450">
    <property type="entry name" value="Gfo/Idh/MocA_Oxidoreductases"/>
</dbReference>
<comment type="caution">
    <text evidence="3">The sequence shown here is derived from an EMBL/GenBank/DDBJ whole genome shotgun (WGS) entry which is preliminary data.</text>
</comment>
<dbReference type="GO" id="GO:0000166">
    <property type="term" value="F:nucleotide binding"/>
    <property type="evidence" value="ECO:0007669"/>
    <property type="project" value="InterPro"/>
</dbReference>
<dbReference type="PANTHER" id="PTHR43377">
    <property type="entry name" value="BILIVERDIN REDUCTASE A"/>
    <property type="match status" value="1"/>
</dbReference>
<name>A0A327ZUW0_9STAP</name>
<dbReference type="Pfam" id="PF01408">
    <property type="entry name" value="GFO_IDH_MocA"/>
    <property type="match status" value="1"/>
</dbReference>
<dbReference type="Gene3D" id="3.30.360.10">
    <property type="entry name" value="Dihydrodipicolinate Reductase, domain 2"/>
    <property type="match status" value="1"/>
</dbReference>
<reference evidence="3 4" key="1">
    <citation type="journal article" date="2018" name="Front. Microbiol.">
        <title>Description and Comparative Genomics of Macrococcus caseolyticus subsp. hominis subsp. nov., Macrococcus goetzii sp. nov., Macrococcus epidermidis sp. nov., and Macrococcus bohemicus sp. nov., Novel Macrococci From Human Clinical Material With Virulence Potential and Suspected Uptake of Foreign DNA by Natural Transformation.</title>
        <authorList>
            <person name="Maslanova I."/>
            <person name="Wertheimer Z."/>
            <person name="Sedlacek I."/>
            <person name="Svec P."/>
            <person name="Indrakova A."/>
            <person name="Kovarovic V."/>
            <person name="Schumann P."/>
            <person name="Sproer C."/>
            <person name="Kralova S."/>
            <person name="Sedo O."/>
            <person name="Kristofova L."/>
            <person name="Vrbovska V."/>
            <person name="Fuzik T."/>
            <person name="Petras P."/>
            <person name="Zdrahal Z."/>
            <person name="Ruzickova V."/>
            <person name="Doskar J."/>
            <person name="Pantucek R."/>
        </authorList>
    </citation>
    <scope>NUCLEOTIDE SEQUENCE [LARGE SCALE GENOMIC DNA]</scope>
    <source>
        <strain evidence="3 4">01/688</strain>
    </source>
</reference>
<dbReference type="InterPro" id="IPR000683">
    <property type="entry name" value="Gfo/Idh/MocA-like_OxRdtase_N"/>
</dbReference>
<evidence type="ECO:0000259" key="1">
    <source>
        <dbReference type="Pfam" id="PF01408"/>
    </source>
</evidence>
<feature type="domain" description="GFO/IDH/MocA-like oxidoreductase" evidence="2">
    <location>
        <begin position="133"/>
        <end position="257"/>
    </location>
</feature>
<dbReference type="Pfam" id="PF22725">
    <property type="entry name" value="GFO_IDH_MocA_C3"/>
    <property type="match status" value="1"/>
</dbReference>
<sequence length="338" mass="37190">MAQLNVGIIGVGSIATHRHIPEYQLLEDVNIVAYCDIVQERASEYAEQFGGKSYDNYKALLQDDSIDAVSICTPNYLHAEIAIEALTAGKHVLCEKPMSTTIEDAERMIEAATNSGKQLMIAQNQRFTEAHELARETLSQGKLGKIYSFKTTFGHAGPESWSVDGANSWFFDKRRAFIGAMGDLGVHKIDLMHYLLNETFTEVGAMIERSEKEGTVDDNAVFILKTKSGAIGTMSAAWVYKGEEDNSTIIYGEKGILKLNTDSEFNYIFIDEEGNKEAYKLGKIQTNDAQTSTGTIERFIEAIQGGQPVPVDGQDGLASLNVIVKALQSAQEKKVVKI</sequence>
<protein>
    <submittedName>
        <fullName evidence="3">Gfo/Idh/MocA family oxidoreductase</fullName>
    </submittedName>
</protein>
<keyword evidence="4" id="KW-1185">Reference proteome</keyword>
<dbReference type="AlphaFoldDB" id="A0A327ZUW0"/>
<dbReference type="Proteomes" id="UP000249808">
    <property type="component" value="Unassembled WGS sequence"/>
</dbReference>
<evidence type="ECO:0000259" key="2">
    <source>
        <dbReference type="Pfam" id="PF22725"/>
    </source>
</evidence>
<dbReference type="SUPFAM" id="SSF51735">
    <property type="entry name" value="NAD(P)-binding Rossmann-fold domains"/>
    <property type="match status" value="1"/>
</dbReference>
<accession>A0A327ZUW0</accession>
<dbReference type="InterPro" id="IPR055170">
    <property type="entry name" value="GFO_IDH_MocA-like_dom"/>
</dbReference>
<evidence type="ECO:0000313" key="3">
    <source>
        <dbReference type="EMBL" id="RAK45927.1"/>
    </source>
</evidence>
<dbReference type="InterPro" id="IPR036291">
    <property type="entry name" value="NAD(P)-bd_dom_sf"/>
</dbReference>
<proteinExistence type="predicted"/>
<organism evidence="3 4">
    <name type="scientific">Macrococcus epidermidis</name>
    <dbReference type="NCBI Taxonomy" id="1902580"/>
    <lineage>
        <taxon>Bacteria</taxon>
        <taxon>Bacillati</taxon>
        <taxon>Bacillota</taxon>
        <taxon>Bacilli</taxon>
        <taxon>Bacillales</taxon>
        <taxon>Staphylococcaceae</taxon>
        <taxon>Macrococcus</taxon>
    </lineage>
</organism>